<comment type="similarity">
    <text evidence="2">In the C-terminal section; belongs to the peptidase M41 family.</text>
</comment>
<dbReference type="FunFam" id="3.40.50.300:FF:000175">
    <property type="entry name" value="ATP-dependent zinc metalloprotease FTSH 4"/>
    <property type="match status" value="1"/>
</dbReference>
<comment type="cofactor">
    <cofactor evidence="1">
        <name>Zn(2+)</name>
        <dbReference type="ChEBI" id="CHEBI:29105"/>
    </cofactor>
</comment>
<evidence type="ECO:0000256" key="6">
    <source>
        <dbReference type="ARBA" id="ARBA00022801"/>
    </source>
</evidence>
<dbReference type="InterPro" id="IPR003593">
    <property type="entry name" value="AAA+_ATPase"/>
</dbReference>
<dbReference type="GO" id="GO:0004222">
    <property type="term" value="F:metalloendopeptidase activity"/>
    <property type="evidence" value="ECO:0007669"/>
    <property type="project" value="InterPro"/>
</dbReference>
<dbReference type="InterPro" id="IPR000642">
    <property type="entry name" value="Peptidase_M41"/>
</dbReference>
<dbReference type="InParanoid" id="A0A1Y2B001"/>
<dbReference type="CDD" id="cd19501">
    <property type="entry name" value="RecA-like_FtsH"/>
    <property type="match status" value="1"/>
</dbReference>
<dbReference type="OrthoDB" id="1413014at2759"/>
<feature type="region of interest" description="Disordered" evidence="9">
    <location>
        <begin position="47"/>
        <end position="80"/>
    </location>
</feature>
<feature type="compositionally biased region" description="Low complexity" evidence="9">
    <location>
        <begin position="181"/>
        <end position="206"/>
    </location>
</feature>
<feature type="compositionally biased region" description="Low complexity" evidence="9">
    <location>
        <begin position="64"/>
        <end position="73"/>
    </location>
</feature>
<dbReference type="InterPro" id="IPR003959">
    <property type="entry name" value="ATPase_AAA_core"/>
</dbReference>
<dbReference type="SUPFAM" id="SSF140990">
    <property type="entry name" value="FtsH protease domain-like"/>
    <property type="match status" value="1"/>
</dbReference>
<dbReference type="Gene3D" id="3.40.50.300">
    <property type="entry name" value="P-loop containing nucleotide triphosphate hydrolases"/>
    <property type="match status" value="1"/>
</dbReference>
<evidence type="ECO:0000256" key="9">
    <source>
        <dbReference type="SAM" id="MobiDB-lite"/>
    </source>
</evidence>
<dbReference type="Pfam" id="PF00004">
    <property type="entry name" value="AAA"/>
    <property type="match status" value="1"/>
</dbReference>
<dbReference type="InterPro" id="IPR003960">
    <property type="entry name" value="ATPase_AAA_CS"/>
</dbReference>
<evidence type="ECO:0000256" key="10">
    <source>
        <dbReference type="SAM" id="Phobius"/>
    </source>
</evidence>
<dbReference type="GO" id="GO:0007005">
    <property type="term" value="P:mitochondrion organization"/>
    <property type="evidence" value="ECO:0007669"/>
    <property type="project" value="TreeGrafter"/>
</dbReference>
<evidence type="ECO:0000256" key="3">
    <source>
        <dbReference type="ARBA" id="ARBA00010550"/>
    </source>
</evidence>
<dbReference type="Pfam" id="PF01434">
    <property type="entry name" value="Peptidase_M41"/>
    <property type="match status" value="1"/>
</dbReference>
<dbReference type="PANTHER" id="PTHR23076:SF97">
    <property type="entry name" value="ATP-DEPENDENT ZINC METALLOPROTEASE YME1L1"/>
    <property type="match status" value="1"/>
</dbReference>
<comment type="similarity">
    <text evidence="3">In the N-terminal section; belongs to the AAA ATPase family.</text>
</comment>
<evidence type="ECO:0000256" key="5">
    <source>
        <dbReference type="ARBA" id="ARBA00022723"/>
    </source>
</evidence>
<keyword evidence="5" id="KW-0479">Metal-binding</keyword>
<dbReference type="InterPro" id="IPR037219">
    <property type="entry name" value="Peptidase_M41-like"/>
</dbReference>
<dbReference type="GO" id="GO:0004176">
    <property type="term" value="F:ATP-dependent peptidase activity"/>
    <property type="evidence" value="ECO:0007669"/>
    <property type="project" value="InterPro"/>
</dbReference>
<keyword evidence="10" id="KW-0472">Membrane</keyword>
<dbReference type="InterPro" id="IPR041569">
    <property type="entry name" value="AAA_lid_3"/>
</dbReference>
<dbReference type="GO" id="GO:0005743">
    <property type="term" value="C:mitochondrial inner membrane"/>
    <property type="evidence" value="ECO:0007669"/>
    <property type="project" value="TreeGrafter"/>
</dbReference>
<dbReference type="Pfam" id="PF17862">
    <property type="entry name" value="AAA_lid_3"/>
    <property type="match status" value="1"/>
</dbReference>
<evidence type="ECO:0000313" key="13">
    <source>
        <dbReference type="Proteomes" id="UP000193986"/>
    </source>
</evidence>
<feature type="domain" description="AAA+ ATPase" evidence="11">
    <location>
        <begin position="344"/>
        <end position="480"/>
    </location>
</feature>
<dbReference type="AlphaFoldDB" id="A0A1Y2B001"/>
<keyword evidence="13" id="KW-1185">Reference proteome</keyword>
<reference evidence="12 13" key="1">
    <citation type="submission" date="2016-07" db="EMBL/GenBank/DDBJ databases">
        <title>Pervasive Adenine N6-methylation of Active Genes in Fungi.</title>
        <authorList>
            <consortium name="DOE Joint Genome Institute"/>
            <person name="Mondo S.J."/>
            <person name="Dannebaum R.O."/>
            <person name="Kuo R.C."/>
            <person name="Labutti K."/>
            <person name="Haridas S."/>
            <person name="Kuo A."/>
            <person name="Salamov A."/>
            <person name="Ahrendt S.R."/>
            <person name="Lipzen A."/>
            <person name="Sullivan W."/>
            <person name="Andreopoulos W.B."/>
            <person name="Clum A."/>
            <person name="Lindquist E."/>
            <person name="Daum C."/>
            <person name="Ramamoorthy G.K."/>
            <person name="Gryganskyi A."/>
            <person name="Culley D."/>
            <person name="Magnuson J.K."/>
            <person name="James T.Y."/>
            <person name="O'Malley M.A."/>
            <person name="Stajich J.E."/>
            <person name="Spatafora J.W."/>
            <person name="Visel A."/>
            <person name="Grigoriev I.V."/>
        </authorList>
    </citation>
    <scope>NUCLEOTIDE SEQUENCE [LARGE SCALE GENOMIC DNA]</scope>
    <source>
        <strain evidence="12 13">68-887.2</strain>
    </source>
</reference>
<keyword evidence="4" id="KW-0645">Protease</keyword>
<evidence type="ECO:0000256" key="4">
    <source>
        <dbReference type="ARBA" id="ARBA00022670"/>
    </source>
</evidence>
<dbReference type="GO" id="GO:0016887">
    <property type="term" value="F:ATP hydrolysis activity"/>
    <property type="evidence" value="ECO:0007669"/>
    <property type="project" value="InterPro"/>
</dbReference>
<comment type="caution">
    <text evidence="12">The sequence shown here is derived from an EMBL/GenBank/DDBJ whole genome shotgun (WGS) entry which is preliminary data.</text>
</comment>
<sequence length="710" mass="75396">MAHRGLPMLGGELFGIACRTTHTLSASRLARSSLSYRALHNTRPRLALFSRSTPPPPTPPSPPSSSSASTSQSSEDDNLADIPLTPFQERIASLESAAIQSPESLPNQLALLRALLEGGEFSGLCRYYEATALSEDAESRSKALLGSEEGWGIFLEALGKAGRLAEAAKFVRRRDALLGVSSSSTSTSASSPSPTPTTTATSAATPTPAPQLNVSPLVASLSKSTTTPADTAASSAGASQPGTPLSPIHVQLAPPPASANAWRGVRYIIGVLLWGFLLLTVVSMMMESTGLMKAGPGPQEFAPEEGKRVRFSDVHGCDEAKSELEEIVEFLKNPEKFSNLGGRLPKGVLLTGPPGTGKTLLAKAIAGEAEVPFFFASGSGFDEMFVGVGAKRIRELFAAAKKKAPAIVFIDELDALGSKRGARDLSYMKQTLNQLLVELDGFEGSEGVIIVAATNFPQSLDPALTRPGRFDRHVNVGLPDVRGRVAILKYHMSNVQYDTDVDPTVIARGTPGMSGADLQNLVNQAAVKASREGSTSVQLKHFEWAKGKPQIPGISADGADRILMGAERRSHYVTDESKRATAYHEGGHALVALHTPGAMPLHKVTIMPRGQALGITFQLPEQDKDSYTRREYNAMIDVALGGRAAEEMIFGRDDTTSGCSSDLSRATDVAARMIRSYGFSDKVGLVALGDEESQFLSGKQKDVIEGEVRA</sequence>
<feature type="region of interest" description="Disordered" evidence="9">
    <location>
        <begin position="181"/>
        <end position="250"/>
    </location>
</feature>
<dbReference type="GO" id="GO:0006515">
    <property type="term" value="P:protein quality control for misfolded or incompletely synthesized proteins"/>
    <property type="evidence" value="ECO:0007669"/>
    <property type="project" value="TreeGrafter"/>
</dbReference>
<dbReference type="Proteomes" id="UP000193986">
    <property type="component" value="Unassembled WGS sequence"/>
</dbReference>
<dbReference type="FunCoup" id="A0A1Y2B001">
    <property type="interactions" value="542"/>
</dbReference>
<keyword evidence="10" id="KW-0812">Transmembrane</keyword>
<dbReference type="SUPFAM" id="SSF52540">
    <property type="entry name" value="P-loop containing nucleoside triphosphate hydrolases"/>
    <property type="match status" value="1"/>
</dbReference>
<feature type="compositionally biased region" description="Pro residues" evidence="9">
    <location>
        <begin position="53"/>
        <end position="63"/>
    </location>
</feature>
<dbReference type="Gene3D" id="1.20.58.760">
    <property type="entry name" value="Peptidase M41"/>
    <property type="match status" value="1"/>
</dbReference>
<evidence type="ECO:0000259" key="11">
    <source>
        <dbReference type="SMART" id="SM00382"/>
    </source>
</evidence>
<feature type="compositionally biased region" description="Low complexity" evidence="9">
    <location>
        <begin position="222"/>
        <end position="239"/>
    </location>
</feature>
<accession>A0A1Y2B001</accession>
<name>A0A1Y2B001_9TREE</name>
<dbReference type="FunFam" id="1.10.8.60:FF:000001">
    <property type="entry name" value="ATP-dependent zinc metalloprotease FtsH"/>
    <property type="match status" value="1"/>
</dbReference>
<gene>
    <name evidence="12" type="ORF">BCR39DRAFT_214138</name>
</gene>
<dbReference type="SMART" id="SM00382">
    <property type="entry name" value="AAA"/>
    <property type="match status" value="1"/>
</dbReference>
<evidence type="ECO:0000313" key="12">
    <source>
        <dbReference type="EMBL" id="ORY28044.1"/>
    </source>
</evidence>
<keyword evidence="6 12" id="KW-0378">Hydrolase</keyword>
<dbReference type="PROSITE" id="PS00674">
    <property type="entry name" value="AAA"/>
    <property type="match status" value="1"/>
</dbReference>
<keyword evidence="8" id="KW-0482">Metalloprotease</keyword>
<dbReference type="GO" id="GO:0005524">
    <property type="term" value="F:ATP binding"/>
    <property type="evidence" value="ECO:0007669"/>
    <property type="project" value="InterPro"/>
</dbReference>
<organism evidence="12 13">
    <name type="scientific">Naematelia encephala</name>
    <dbReference type="NCBI Taxonomy" id="71784"/>
    <lineage>
        <taxon>Eukaryota</taxon>
        <taxon>Fungi</taxon>
        <taxon>Dikarya</taxon>
        <taxon>Basidiomycota</taxon>
        <taxon>Agaricomycotina</taxon>
        <taxon>Tremellomycetes</taxon>
        <taxon>Tremellales</taxon>
        <taxon>Naemateliaceae</taxon>
        <taxon>Naematelia</taxon>
    </lineage>
</organism>
<keyword evidence="10" id="KW-1133">Transmembrane helix</keyword>
<evidence type="ECO:0000256" key="7">
    <source>
        <dbReference type="ARBA" id="ARBA00022833"/>
    </source>
</evidence>
<dbReference type="STRING" id="71784.A0A1Y2B001"/>
<dbReference type="PANTHER" id="PTHR23076">
    <property type="entry name" value="METALLOPROTEASE M41 FTSH"/>
    <property type="match status" value="1"/>
</dbReference>
<feature type="transmembrane region" description="Helical" evidence="10">
    <location>
        <begin position="267"/>
        <end position="286"/>
    </location>
</feature>
<dbReference type="InterPro" id="IPR027417">
    <property type="entry name" value="P-loop_NTPase"/>
</dbReference>
<keyword evidence="7" id="KW-0862">Zinc</keyword>
<evidence type="ECO:0000256" key="1">
    <source>
        <dbReference type="ARBA" id="ARBA00001947"/>
    </source>
</evidence>
<dbReference type="EMBL" id="MCFC01000034">
    <property type="protein sequence ID" value="ORY28044.1"/>
    <property type="molecule type" value="Genomic_DNA"/>
</dbReference>
<dbReference type="GO" id="GO:0046872">
    <property type="term" value="F:metal ion binding"/>
    <property type="evidence" value="ECO:0007669"/>
    <property type="project" value="UniProtKB-KW"/>
</dbReference>
<evidence type="ECO:0000256" key="8">
    <source>
        <dbReference type="ARBA" id="ARBA00023049"/>
    </source>
</evidence>
<dbReference type="Gene3D" id="1.10.8.60">
    <property type="match status" value="1"/>
</dbReference>
<proteinExistence type="inferred from homology"/>
<protein>
    <submittedName>
        <fullName evidence="12">p-loop containing nucleoside triphosphate hydrolase protein</fullName>
    </submittedName>
</protein>
<evidence type="ECO:0000256" key="2">
    <source>
        <dbReference type="ARBA" id="ARBA00010044"/>
    </source>
</evidence>